<evidence type="ECO:0000256" key="1">
    <source>
        <dbReference type="ARBA" id="ARBA00004123"/>
    </source>
</evidence>
<evidence type="ECO:0000259" key="6">
    <source>
        <dbReference type="Pfam" id="PF04825"/>
    </source>
</evidence>
<dbReference type="InterPro" id="IPR006910">
    <property type="entry name" value="Rad21_Rec8_N"/>
</dbReference>
<keyword evidence="3" id="KW-0539">Nucleus</keyword>
<dbReference type="GO" id="GO:0005634">
    <property type="term" value="C:nucleus"/>
    <property type="evidence" value="ECO:0007669"/>
    <property type="project" value="UniProtKB-SubCell"/>
</dbReference>
<proteinExistence type="inferred from homology"/>
<evidence type="ECO:0000256" key="2">
    <source>
        <dbReference type="ARBA" id="ARBA00009870"/>
    </source>
</evidence>
<dbReference type="InterPro" id="IPR023093">
    <property type="entry name" value="ScpA-like_C"/>
</dbReference>
<gene>
    <name evidence="7" type="ORF">G2W53_018038</name>
</gene>
<dbReference type="PANTHER" id="PTHR12585:SF64">
    <property type="entry name" value="SISTER CHROMATID COHESION 1 PROTEIN 1"/>
    <property type="match status" value="1"/>
</dbReference>
<feature type="compositionally biased region" description="Polar residues" evidence="4">
    <location>
        <begin position="410"/>
        <end position="431"/>
    </location>
</feature>
<dbReference type="InterPro" id="IPR036390">
    <property type="entry name" value="WH_DNA-bd_sf"/>
</dbReference>
<organism evidence="7 8">
    <name type="scientific">Senna tora</name>
    <dbReference type="NCBI Taxonomy" id="362788"/>
    <lineage>
        <taxon>Eukaryota</taxon>
        <taxon>Viridiplantae</taxon>
        <taxon>Streptophyta</taxon>
        <taxon>Embryophyta</taxon>
        <taxon>Tracheophyta</taxon>
        <taxon>Spermatophyta</taxon>
        <taxon>Magnoliopsida</taxon>
        <taxon>eudicotyledons</taxon>
        <taxon>Gunneridae</taxon>
        <taxon>Pentapetalae</taxon>
        <taxon>rosids</taxon>
        <taxon>fabids</taxon>
        <taxon>Fabales</taxon>
        <taxon>Fabaceae</taxon>
        <taxon>Caesalpinioideae</taxon>
        <taxon>Cassia clade</taxon>
        <taxon>Senna</taxon>
    </lineage>
</organism>
<reference evidence="7" key="1">
    <citation type="submission" date="2020-09" db="EMBL/GenBank/DDBJ databases">
        <title>Genome-Enabled Discovery of Anthraquinone Biosynthesis in Senna tora.</title>
        <authorList>
            <person name="Kang S.-H."/>
            <person name="Pandey R.P."/>
            <person name="Lee C.-M."/>
            <person name="Sim J.-S."/>
            <person name="Jeong J.-T."/>
            <person name="Choi B.-S."/>
            <person name="Jung M."/>
            <person name="Ginzburg D."/>
            <person name="Zhao K."/>
            <person name="Won S.Y."/>
            <person name="Oh T.-J."/>
            <person name="Yu Y."/>
            <person name="Kim N.-H."/>
            <person name="Lee O.R."/>
            <person name="Lee T.-H."/>
            <person name="Bashyal P."/>
            <person name="Kim T.-S."/>
            <person name="Lee W.-H."/>
            <person name="Kawkins C."/>
            <person name="Kim C.-K."/>
            <person name="Kim J.S."/>
            <person name="Ahn B.O."/>
            <person name="Rhee S.Y."/>
            <person name="Sohng J.K."/>
        </authorList>
    </citation>
    <scope>NUCLEOTIDE SEQUENCE</scope>
    <source>
        <tissue evidence="7">Leaf</tissue>
    </source>
</reference>
<dbReference type="Proteomes" id="UP000634136">
    <property type="component" value="Unassembled WGS sequence"/>
</dbReference>
<feature type="region of interest" description="Disordered" evidence="4">
    <location>
        <begin position="410"/>
        <end position="451"/>
    </location>
</feature>
<dbReference type="InterPro" id="IPR006909">
    <property type="entry name" value="Rad21/Rec8_C_eu"/>
</dbReference>
<protein>
    <submittedName>
        <fullName evidence="7">Sister chromatid cohesion 1 protein 1</fullName>
    </submittedName>
</protein>
<evidence type="ECO:0000256" key="4">
    <source>
        <dbReference type="SAM" id="MobiDB-lite"/>
    </source>
</evidence>
<accession>A0A834TZT6</accession>
<dbReference type="CDD" id="cd21793">
    <property type="entry name" value="Rad21_Rec8_M_AtSYN1-like"/>
    <property type="match status" value="1"/>
</dbReference>
<comment type="similarity">
    <text evidence="2">Belongs to the rad21 family.</text>
</comment>
<dbReference type="SUPFAM" id="SSF46785">
    <property type="entry name" value="Winged helix' DNA-binding domain"/>
    <property type="match status" value="1"/>
</dbReference>
<name>A0A834TZT6_9FABA</name>
<dbReference type="PANTHER" id="PTHR12585">
    <property type="entry name" value="SCC1 / RAD21 FAMILY MEMBER"/>
    <property type="match status" value="1"/>
</dbReference>
<dbReference type="Pfam" id="PF04824">
    <property type="entry name" value="Rad21_Rec8"/>
    <property type="match status" value="1"/>
</dbReference>
<dbReference type="Gene3D" id="1.10.10.580">
    <property type="entry name" value="Structural maintenance of chromosome 1. Chain E"/>
    <property type="match status" value="1"/>
</dbReference>
<comment type="caution">
    <text evidence="7">The sequence shown here is derived from an EMBL/GenBank/DDBJ whole genome shotgun (WGS) entry which is preliminary data.</text>
</comment>
<evidence type="ECO:0000259" key="5">
    <source>
        <dbReference type="Pfam" id="PF04824"/>
    </source>
</evidence>
<dbReference type="AlphaFoldDB" id="A0A834TZT6"/>
<sequence>MAATTHGKINRRGLDKLNIIKICEEILNPSVPMALRLSGILMGGIVIVYERKVKLLYDDVTRLLLELNSAWKVKTVMDPTVLPKGKSQAKREAITLPEKKELNVEDVEQSLQFSNAATTMEFQRSAYFTMRLDSVDEPYICNGAGEQDPSQHLHQADAENITLDETYQSFQAYADPYYGFERFDIEGEEEMQVNFGQDTQIPTTLIPSPPSQVDPTGDIIRDQQPGCDVIQPSDQIVKAARQVEQGRQGLRTRKRKQPETNAMDYEQTIIPVSLYQSWLQDTSDIVSRGRKRKRSEILSKAKIANLMELPPVVLNEGLFKNGNRDVHYPLPILELWYRSTQPPQDSPSERISVLPPPEPSFSSPGLHHEDFIGTHLEDFHNGRDSQLASAEKQRDNVLDNGIFIDELKTNLDNGSRAPENTPQVTPRNSGDSVDYFPRSASEHGFSSNSDLLIERSKKKRISSSRNSSGGLEPVAENANFRLSRLSDSGLTPDLELIVEMGRTQTQVNLNNPIDIMTDSIRTHIKAHFDAPGAPQVESLDILAFGMTRKSAALLFYQTCVLASQDALKVEQNEPYGEILISRGSKM</sequence>
<dbReference type="GO" id="GO:0008278">
    <property type="term" value="C:cohesin complex"/>
    <property type="evidence" value="ECO:0007669"/>
    <property type="project" value="InterPro"/>
</dbReference>
<dbReference type="GO" id="GO:0051754">
    <property type="term" value="P:meiotic sister chromatid cohesion, centromeric"/>
    <property type="evidence" value="ECO:0007669"/>
    <property type="project" value="TreeGrafter"/>
</dbReference>
<keyword evidence="8" id="KW-1185">Reference proteome</keyword>
<dbReference type="Pfam" id="PF04825">
    <property type="entry name" value="Rad21_Rec8_N"/>
    <property type="match status" value="1"/>
</dbReference>
<evidence type="ECO:0000256" key="3">
    <source>
        <dbReference type="ARBA" id="ARBA00023242"/>
    </source>
</evidence>
<evidence type="ECO:0000313" key="8">
    <source>
        <dbReference type="Proteomes" id="UP000634136"/>
    </source>
</evidence>
<evidence type="ECO:0000313" key="7">
    <source>
        <dbReference type="EMBL" id="KAF7826874.1"/>
    </source>
</evidence>
<dbReference type="GO" id="GO:0003682">
    <property type="term" value="F:chromatin binding"/>
    <property type="evidence" value="ECO:0007669"/>
    <property type="project" value="TreeGrafter"/>
</dbReference>
<feature type="domain" description="Rad21/Rec8-like protein C-terminal eukaryotic" evidence="5">
    <location>
        <begin position="534"/>
        <end position="586"/>
    </location>
</feature>
<feature type="region of interest" description="Disordered" evidence="4">
    <location>
        <begin position="340"/>
        <end position="363"/>
    </location>
</feature>
<comment type="subcellular location">
    <subcellularLocation>
        <location evidence="1">Nucleus</location>
    </subcellularLocation>
</comment>
<dbReference type="InterPro" id="IPR039781">
    <property type="entry name" value="Rad21/Rec8-like"/>
</dbReference>
<dbReference type="OrthoDB" id="10071381at2759"/>
<feature type="domain" description="Rad21/Rec8-like protein N-terminal" evidence="6">
    <location>
        <begin position="1"/>
        <end position="84"/>
    </location>
</feature>
<dbReference type="EMBL" id="JAAIUW010000006">
    <property type="protein sequence ID" value="KAF7826874.1"/>
    <property type="molecule type" value="Genomic_DNA"/>
</dbReference>